<dbReference type="GO" id="GO:0006065">
    <property type="term" value="P:UDP-glucuronate biosynthetic process"/>
    <property type="evidence" value="ECO:0007669"/>
    <property type="project" value="UniProtKB-UniPathway"/>
</dbReference>
<feature type="binding site" evidence="9">
    <location>
        <begin position="158"/>
        <end position="161"/>
    </location>
    <ligand>
        <name>substrate</name>
    </ligand>
</feature>
<dbReference type="InterPro" id="IPR036291">
    <property type="entry name" value="NAD(P)-bd_dom_sf"/>
</dbReference>
<dbReference type="SMART" id="SM00984">
    <property type="entry name" value="UDPG_MGDP_dh_C"/>
    <property type="match status" value="1"/>
</dbReference>
<dbReference type="InterPro" id="IPR008927">
    <property type="entry name" value="6-PGluconate_DH-like_C_sf"/>
</dbReference>
<dbReference type="EMBL" id="LHXZ01000002">
    <property type="protein sequence ID" value="KXB03855.1"/>
    <property type="molecule type" value="Genomic_DNA"/>
</dbReference>
<feature type="binding site" evidence="10">
    <location>
        <position position="124"/>
    </location>
    <ligand>
        <name>NAD(+)</name>
        <dbReference type="ChEBI" id="CHEBI:57540"/>
    </ligand>
</feature>
<organism evidence="12 13">
    <name type="scientific">candidate division MSBL1 archaeon SCGC-AAA261F19</name>
    <dbReference type="NCBI Taxonomy" id="1698275"/>
    <lineage>
        <taxon>Archaea</taxon>
        <taxon>Methanobacteriati</taxon>
        <taxon>Methanobacteriota</taxon>
        <taxon>candidate division MSBL1</taxon>
    </lineage>
</organism>
<dbReference type="InterPro" id="IPR017476">
    <property type="entry name" value="UDP-Glc/GDP-Man"/>
</dbReference>
<feature type="binding site" evidence="10">
    <location>
        <position position="86"/>
    </location>
    <ligand>
        <name>NAD(+)</name>
        <dbReference type="ChEBI" id="CHEBI:57540"/>
    </ligand>
</feature>
<protein>
    <recommendedName>
        <fullName evidence="3 7">UDP-glucose 6-dehydrogenase</fullName>
        <ecNumber evidence="3 7">1.1.1.22</ecNumber>
    </recommendedName>
</protein>
<evidence type="ECO:0000256" key="5">
    <source>
        <dbReference type="ARBA" id="ARBA00023027"/>
    </source>
</evidence>
<dbReference type="InterPro" id="IPR001732">
    <property type="entry name" value="UDP-Glc/GDP-Man_DH_N"/>
</dbReference>
<evidence type="ECO:0000256" key="1">
    <source>
        <dbReference type="ARBA" id="ARBA00004701"/>
    </source>
</evidence>
<feature type="binding site" evidence="9">
    <location>
        <position position="326"/>
    </location>
    <ligand>
        <name>substrate</name>
    </ligand>
</feature>
<dbReference type="GO" id="GO:0003979">
    <property type="term" value="F:UDP-glucose 6-dehydrogenase activity"/>
    <property type="evidence" value="ECO:0007669"/>
    <property type="project" value="UniProtKB-EC"/>
</dbReference>
<dbReference type="Gene3D" id="3.40.50.720">
    <property type="entry name" value="NAD(P)-binding Rossmann-like Domain"/>
    <property type="match status" value="2"/>
</dbReference>
<evidence type="ECO:0000313" key="12">
    <source>
        <dbReference type="EMBL" id="KXB03855.1"/>
    </source>
</evidence>
<evidence type="ECO:0000259" key="11">
    <source>
        <dbReference type="SMART" id="SM00984"/>
    </source>
</evidence>
<evidence type="ECO:0000256" key="4">
    <source>
        <dbReference type="ARBA" id="ARBA00023002"/>
    </source>
</evidence>
<evidence type="ECO:0000256" key="7">
    <source>
        <dbReference type="PIRNR" id="PIRNR000124"/>
    </source>
</evidence>
<gene>
    <name evidence="12" type="ORF">AKJ45_00320</name>
</gene>
<evidence type="ECO:0000256" key="6">
    <source>
        <dbReference type="ARBA" id="ARBA00047473"/>
    </source>
</evidence>
<dbReference type="AlphaFoldDB" id="A0A133VBQ9"/>
<comment type="pathway">
    <text evidence="1">Nucleotide-sugar biosynthesis; UDP-alpha-D-glucuronate biosynthesis; UDP-alpha-D-glucuronate from UDP-alpha-D-glucose: step 1/1.</text>
</comment>
<dbReference type="PIRSF" id="PIRSF000124">
    <property type="entry name" value="UDPglc_GDPman_dh"/>
    <property type="match status" value="1"/>
</dbReference>
<keyword evidence="5 7" id="KW-0520">NAD</keyword>
<name>A0A133VBQ9_9EURY</name>
<dbReference type="Pfam" id="PF00984">
    <property type="entry name" value="UDPG_MGDP_dh"/>
    <property type="match status" value="1"/>
</dbReference>
<evidence type="ECO:0000256" key="2">
    <source>
        <dbReference type="ARBA" id="ARBA00006601"/>
    </source>
</evidence>
<feature type="binding site" evidence="10">
    <location>
        <position position="161"/>
    </location>
    <ligand>
        <name>NAD(+)</name>
        <dbReference type="ChEBI" id="CHEBI:57540"/>
    </ligand>
</feature>
<dbReference type="Gene3D" id="1.20.5.100">
    <property type="entry name" value="Cytochrome c1, transmembrane anchor, C-terminal"/>
    <property type="match status" value="1"/>
</dbReference>
<dbReference type="InterPro" id="IPR014026">
    <property type="entry name" value="UDP-Glc/GDP-Man_DH_dimer"/>
</dbReference>
<proteinExistence type="inferred from homology"/>
<feature type="binding site" evidence="10">
    <location>
        <position position="30"/>
    </location>
    <ligand>
        <name>NAD(+)</name>
        <dbReference type="ChEBI" id="CHEBI:57540"/>
    </ligand>
</feature>
<evidence type="ECO:0000256" key="8">
    <source>
        <dbReference type="PIRSR" id="PIRSR500134-1"/>
    </source>
</evidence>
<sequence length="423" mass="46447">MEVCVIGSGYVGLTVSVGFASKGNSVTSVDVDEEIVEKINSGNAPFFEESLDEMLEDTTDEGLLRATTDLKDAVGNSSIIFVTVGTPSKEDGTIDLSSVKKSAEEIGQPLRKKDDYSVVVVKSTVVPGTTEETVIPILEEESGKRAGEDFGVCMNPEFLREGRAVSDFLNPDRIVIGEYDEQSGDLLSELYEDFDAPVLKMDLSSAEMVKYASNSFLATKISFINEIGNICKELGIDVYDVAEAMGYDERISERFLRAGAGYGGSCFRKDVGALIKSAEDIGYPLKLIKAGVKVNERQPLKMLDLLEKHVGDLQGREIGVLGLSFKPGTDDIRNSPSLRVVGELLKRGASVKAYDPKAMENFKEVYPEVDYCDPEEVLNSEATLIMTDWGEFEELDYRGKVIIDGRRIEKAKETETYEGICWS</sequence>
<keyword evidence="13" id="KW-1185">Reference proteome</keyword>
<comment type="catalytic activity">
    <reaction evidence="6 7">
        <text>UDP-alpha-D-glucose + 2 NAD(+) + H2O = UDP-alpha-D-glucuronate + 2 NADH + 3 H(+)</text>
        <dbReference type="Rhea" id="RHEA:23596"/>
        <dbReference type="ChEBI" id="CHEBI:15377"/>
        <dbReference type="ChEBI" id="CHEBI:15378"/>
        <dbReference type="ChEBI" id="CHEBI:57540"/>
        <dbReference type="ChEBI" id="CHEBI:57945"/>
        <dbReference type="ChEBI" id="CHEBI:58052"/>
        <dbReference type="ChEBI" id="CHEBI:58885"/>
        <dbReference type="EC" id="1.1.1.22"/>
    </reaction>
</comment>
<comment type="caution">
    <text evidence="12">The sequence shown here is derived from an EMBL/GenBank/DDBJ whole genome shotgun (WGS) entry which is preliminary data.</text>
</comment>
<dbReference type="GO" id="GO:0051287">
    <property type="term" value="F:NAD binding"/>
    <property type="evidence" value="ECO:0007669"/>
    <property type="project" value="InterPro"/>
</dbReference>
<dbReference type="SUPFAM" id="SSF48179">
    <property type="entry name" value="6-phosphogluconate dehydrogenase C-terminal domain-like"/>
    <property type="match status" value="1"/>
</dbReference>
<comment type="similarity">
    <text evidence="2 7">Belongs to the UDP-glucose/GDP-mannose dehydrogenase family.</text>
</comment>
<feature type="binding site" evidence="9">
    <location>
        <position position="263"/>
    </location>
    <ligand>
        <name>substrate</name>
    </ligand>
</feature>
<keyword evidence="4 7" id="KW-0560">Oxidoreductase</keyword>
<accession>A0A133VBQ9</accession>
<feature type="domain" description="UDP-glucose/GDP-mannose dehydrogenase C-terminal" evidence="11">
    <location>
        <begin position="319"/>
        <end position="411"/>
    </location>
</feature>
<dbReference type="UniPathway" id="UPA00038">
    <property type="reaction ID" value="UER00491"/>
</dbReference>
<dbReference type="PANTHER" id="PTHR43750">
    <property type="entry name" value="UDP-GLUCOSE 6-DEHYDROGENASE TUAD"/>
    <property type="match status" value="1"/>
</dbReference>
<evidence type="ECO:0000313" key="13">
    <source>
        <dbReference type="Proteomes" id="UP000070565"/>
    </source>
</evidence>
<feature type="active site" description="Nucleophile" evidence="8">
    <location>
        <position position="266"/>
    </location>
</feature>
<dbReference type="SUPFAM" id="SSF52413">
    <property type="entry name" value="UDP-glucose/GDP-mannose dehydrogenase C-terminal domain"/>
    <property type="match status" value="1"/>
</dbReference>
<dbReference type="EC" id="1.1.1.22" evidence="3 7"/>
<dbReference type="PIRSF" id="PIRSF500134">
    <property type="entry name" value="UDPglc_DH_bac"/>
    <property type="match status" value="1"/>
</dbReference>
<dbReference type="NCBIfam" id="TIGR03026">
    <property type="entry name" value="NDP-sugDHase"/>
    <property type="match status" value="1"/>
</dbReference>
<dbReference type="PATRIC" id="fig|1698275.3.peg.72"/>
<dbReference type="SUPFAM" id="SSF51735">
    <property type="entry name" value="NAD(P)-binding Rossmann-fold domains"/>
    <property type="match status" value="1"/>
</dbReference>
<dbReference type="Pfam" id="PF03721">
    <property type="entry name" value="UDPG_MGDP_dh_N"/>
    <property type="match status" value="1"/>
</dbReference>
<dbReference type="Proteomes" id="UP000070565">
    <property type="component" value="Unassembled WGS sequence"/>
</dbReference>
<evidence type="ECO:0000256" key="9">
    <source>
        <dbReference type="PIRSR" id="PIRSR500134-2"/>
    </source>
</evidence>
<evidence type="ECO:0000256" key="10">
    <source>
        <dbReference type="PIRSR" id="PIRSR500134-3"/>
    </source>
</evidence>
<feature type="binding site" evidence="10">
    <location>
        <position position="333"/>
    </location>
    <ligand>
        <name>NAD(+)</name>
        <dbReference type="ChEBI" id="CHEBI:57540"/>
    </ligand>
</feature>
<dbReference type="Pfam" id="PF03720">
    <property type="entry name" value="UDPG_MGDP_dh_C"/>
    <property type="match status" value="1"/>
</dbReference>
<feature type="binding site" evidence="9">
    <location>
        <position position="210"/>
    </location>
    <ligand>
        <name>substrate</name>
    </ligand>
</feature>
<feature type="binding site" evidence="9">
    <location>
        <begin position="255"/>
        <end position="259"/>
    </location>
    <ligand>
        <name>substrate</name>
    </ligand>
</feature>
<evidence type="ECO:0000256" key="3">
    <source>
        <dbReference type="ARBA" id="ARBA00012954"/>
    </source>
</evidence>
<dbReference type="GO" id="GO:0000271">
    <property type="term" value="P:polysaccharide biosynthetic process"/>
    <property type="evidence" value="ECO:0007669"/>
    <property type="project" value="InterPro"/>
</dbReference>
<reference evidence="12 13" key="1">
    <citation type="journal article" date="2016" name="Sci. Rep.">
        <title>Metabolic traits of an uncultured archaeal lineage -MSBL1- from brine pools of the Red Sea.</title>
        <authorList>
            <person name="Mwirichia R."/>
            <person name="Alam I."/>
            <person name="Rashid M."/>
            <person name="Vinu M."/>
            <person name="Ba-Alawi W."/>
            <person name="Anthony Kamau A."/>
            <person name="Kamanda Ngugi D."/>
            <person name="Goker M."/>
            <person name="Klenk H.P."/>
            <person name="Bajic V."/>
            <person name="Stingl U."/>
        </authorList>
    </citation>
    <scope>NUCLEOTIDE SEQUENCE [LARGE SCALE GENOMIC DNA]</scope>
    <source>
        <strain evidence="12">SCGC-AAA261F19</strain>
    </source>
</reference>
<dbReference type="InterPro" id="IPR036220">
    <property type="entry name" value="UDP-Glc/GDP-Man_DH_C_sf"/>
</dbReference>
<dbReference type="PANTHER" id="PTHR43750:SF3">
    <property type="entry name" value="UDP-GLUCOSE 6-DEHYDROGENASE TUAD"/>
    <property type="match status" value="1"/>
</dbReference>
<dbReference type="InterPro" id="IPR028357">
    <property type="entry name" value="UDPglc_DH_bac"/>
</dbReference>
<dbReference type="InterPro" id="IPR014027">
    <property type="entry name" value="UDP-Glc/GDP-Man_DH_C"/>
</dbReference>
<feature type="binding site" evidence="10">
    <location>
        <position position="269"/>
    </location>
    <ligand>
        <name>NAD(+)</name>
        <dbReference type="ChEBI" id="CHEBI:57540"/>
    </ligand>
</feature>